<organism evidence="1 2">
    <name type="scientific">Elaeophora elaphi</name>
    <dbReference type="NCBI Taxonomy" id="1147741"/>
    <lineage>
        <taxon>Eukaryota</taxon>
        <taxon>Metazoa</taxon>
        <taxon>Ecdysozoa</taxon>
        <taxon>Nematoda</taxon>
        <taxon>Chromadorea</taxon>
        <taxon>Rhabditida</taxon>
        <taxon>Spirurina</taxon>
        <taxon>Spiruromorpha</taxon>
        <taxon>Filarioidea</taxon>
        <taxon>Onchocercidae</taxon>
        <taxon>Elaeophora</taxon>
    </lineage>
</organism>
<dbReference type="AlphaFoldDB" id="A0A0R3RWK9"/>
<protein>
    <submittedName>
        <fullName evidence="2">Polysaccharide biosynthesis protein</fullName>
    </submittedName>
</protein>
<accession>A0A0R3RWK9</accession>
<proteinExistence type="predicted"/>
<evidence type="ECO:0000313" key="1">
    <source>
        <dbReference type="Proteomes" id="UP000050640"/>
    </source>
</evidence>
<evidence type="ECO:0000313" key="2">
    <source>
        <dbReference type="WBParaSite" id="EEL_0000655201-mRNA-1"/>
    </source>
</evidence>
<keyword evidence="1" id="KW-1185">Reference proteome</keyword>
<dbReference type="Proteomes" id="UP000050640">
    <property type="component" value="Unplaced"/>
</dbReference>
<sequence>LLTGRSFIRVDDDSSSHLLTYPSFLPRTIYELLLYRYGVGTGITMVMEQATALVKAPTGVNLLAMQAEIRKAKAEGRTVTIINGCIYFDYHLVGRFPPEIDFNA</sequence>
<name>A0A0R3RWK9_9BILA</name>
<dbReference type="WBParaSite" id="EEL_0000655201-mRNA-1">
    <property type="protein sequence ID" value="EEL_0000655201-mRNA-1"/>
    <property type="gene ID" value="EEL_0000655201"/>
</dbReference>
<reference evidence="2" key="1">
    <citation type="submission" date="2016-04" db="UniProtKB">
        <authorList>
            <consortium name="WormBaseParasite"/>
        </authorList>
    </citation>
    <scope>IDENTIFICATION</scope>
</reference>